<proteinExistence type="predicted"/>
<sequence>MGKQLYLIISLSFSLGLMEVDEDRRAPAAVEAASMI</sequence>
<evidence type="ECO:0000256" key="1">
    <source>
        <dbReference type="SAM" id="SignalP"/>
    </source>
</evidence>
<dbReference type="EMBL" id="BPVZ01000001">
    <property type="protein sequence ID" value="GKU86497.1"/>
    <property type="molecule type" value="Genomic_DNA"/>
</dbReference>
<gene>
    <name evidence="2" type="ORF">SLEP1_g1013</name>
</gene>
<feature type="chain" id="PRO_5043383204" evidence="1">
    <location>
        <begin position="17"/>
        <end position="36"/>
    </location>
</feature>
<organism evidence="2 3">
    <name type="scientific">Rubroshorea leprosula</name>
    <dbReference type="NCBI Taxonomy" id="152421"/>
    <lineage>
        <taxon>Eukaryota</taxon>
        <taxon>Viridiplantae</taxon>
        <taxon>Streptophyta</taxon>
        <taxon>Embryophyta</taxon>
        <taxon>Tracheophyta</taxon>
        <taxon>Spermatophyta</taxon>
        <taxon>Magnoliopsida</taxon>
        <taxon>eudicotyledons</taxon>
        <taxon>Gunneridae</taxon>
        <taxon>Pentapetalae</taxon>
        <taxon>rosids</taxon>
        <taxon>malvids</taxon>
        <taxon>Malvales</taxon>
        <taxon>Dipterocarpaceae</taxon>
        <taxon>Rubroshorea</taxon>
    </lineage>
</organism>
<comment type="caution">
    <text evidence="2">The sequence shown here is derived from an EMBL/GenBank/DDBJ whole genome shotgun (WGS) entry which is preliminary data.</text>
</comment>
<reference evidence="2 3" key="1">
    <citation type="journal article" date="2021" name="Commun. Biol.">
        <title>The genome of Shorea leprosula (Dipterocarpaceae) highlights the ecological relevance of drought in aseasonal tropical rainforests.</title>
        <authorList>
            <person name="Ng K.K.S."/>
            <person name="Kobayashi M.J."/>
            <person name="Fawcett J.A."/>
            <person name="Hatakeyama M."/>
            <person name="Paape T."/>
            <person name="Ng C.H."/>
            <person name="Ang C.C."/>
            <person name="Tnah L.H."/>
            <person name="Lee C.T."/>
            <person name="Nishiyama T."/>
            <person name="Sese J."/>
            <person name="O'Brien M.J."/>
            <person name="Copetti D."/>
            <person name="Mohd Noor M.I."/>
            <person name="Ong R.C."/>
            <person name="Putra M."/>
            <person name="Sireger I.Z."/>
            <person name="Indrioko S."/>
            <person name="Kosugi Y."/>
            <person name="Izuno A."/>
            <person name="Isagi Y."/>
            <person name="Lee S.L."/>
            <person name="Shimizu K.K."/>
        </authorList>
    </citation>
    <scope>NUCLEOTIDE SEQUENCE [LARGE SCALE GENOMIC DNA]</scope>
    <source>
        <strain evidence="2">214</strain>
    </source>
</reference>
<feature type="signal peptide" evidence="1">
    <location>
        <begin position="1"/>
        <end position="16"/>
    </location>
</feature>
<keyword evidence="1" id="KW-0732">Signal</keyword>
<dbReference type="Proteomes" id="UP001054252">
    <property type="component" value="Unassembled WGS sequence"/>
</dbReference>
<keyword evidence="3" id="KW-1185">Reference proteome</keyword>
<evidence type="ECO:0000313" key="2">
    <source>
        <dbReference type="EMBL" id="GKU86497.1"/>
    </source>
</evidence>
<accession>A0AAV5HCG4</accession>
<name>A0AAV5HCG4_9ROSI</name>
<evidence type="ECO:0000313" key="3">
    <source>
        <dbReference type="Proteomes" id="UP001054252"/>
    </source>
</evidence>
<protein>
    <submittedName>
        <fullName evidence="2">Uncharacterized protein</fullName>
    </submittedName>
</protein>
<dbReference type="AlphaFoldDB" id="A0AAV5HCG4"/>